<proteinExistence type="predicted"/>
<name>A0AAF0DD77_9EURO</name>
<dbReference type="Pfam" id="PF12937">
    <property type="entry name" value="F-box-like"/>
    <property type="match status" value="1"/>
</dbReference>
<dbReference type="Gene3D" id="3.80.10.10">
    <property type="entry name" value="Ribonuclease Inhibitor"/>
    <property type="match status" value="1"/>
</dbReference>
<evidence type="ECO:0000256" key="1">
    <source>
        <dbReference type="SAM" id="MobiDB-lite"/>
    </source>
</evidence>
<feature type="region of interest" description="Disordered" evidence="1">
    <location>
        <begin position="526"/>
        <end position="550"/>
    </location>
</feature>
<dbReference type="InterPro" id="IPR032675">
    <property type="entry name" value="LRR_dom_sf"/>
</dbReference>
<keyword evidence="4" id="KW-1185">Reference proteome</keyword>
<organism evidence="3 4">
    <name type="scientific">Emydomyces testavorans</name>
    <dbReference type="NCBI Taxonomy" id="2070801"/>
    <lineage>
        <taxon>Eukaryota</taxon>
        <taxon>Fungi</taxon>
        <taxon>Dikarya</taxon>
        <taxon>Ascomycota</taxon>
        <taxon>Pezizomycotina</taxon>
        <taxon>Eurotiomycetes</taxon>
        <taxon>Eurotiomycetidae</taxon>
        <taxon>Onygenales</taxon>
        <taxon>Nannizziopsiaceae</taxon>
        <taxon>Emydomyces</taxon>
    </lineage>
</organism>
<dbReference type="SUPFAM" id="SSF81383">
    <property type="entry name" value="F-box domain"/>
    <property type="match status" value="1"/>
</dbReference>
<dbReference type="InterPro" id="IPR036047">
    <property type="entry name" value="F-box-like_dom_sf"/>
</dbReference>
<sequence length="550" mass="61869">MGFLKRFRCRIKAANGKRKKSDHIDSYQQQFNSYQPSGRPAQDYTKRLPPKLLHEIFAHVCPHSLDDSLASSEESVTEDGCMLCNMRDLAHCALVCRRWYSVAQGLLYKNVRIDAVHYCELEVELAARRKKTSWLNHNAIPIDAPRSRFLHFMRTVRESNNLGELVLSLRMPYMTREISKNDLARTVSVLPSLRYIDLPAGFFTDDDSSHMLKVELMAQCPDIRRMRYAHGSEESFARIPHKPRWTNLELLELSNLDIEPSLLLLALSYFPRLQDLKLDSLPWLDDSIFKPAPSSPLFPSLQRLTLQDIPKITANGLASYLSLPQTSSALMHLSLLNTGILPQELHEIVTRATSLKSLSIIHEVTQAFPTENVPPLCSKSLNLLHYEITSKAGAYRTQPISSSYYTYLMSSLLAGNLPALKNLYVRDAHFAETLMLAPPPRFFGSGGNNGPQTKGVGSLNQMLSVYSKGMDELEWNFTSYEPWAGSAQRLSVARPVSYHGTQLGPSWGGNARESVFMANEAGKFLAVPPGDRPKSSSGWSQTGARRDIWP</sequence>
<gene>
    <name evidence="3" type="ORF">PRK78_001659</name>
</gene>
<accession>A0AAF0DD77</accession>
<feature type="domain" description="F-box" evidence="2">
    <location>
        <begin position="47"/>
        <end position="112"/>
    </location>
</feature>
<dbReference type="AlphaFoldDB" id="A0AAF0DD77"/>
<dbReference type="SUPFAM" id="SSF52047">
    <property type="entry name" value="RNI-like"/>
    <property type="match status" value="1"/>
</dbReference>
<dbReference type="EMBL" id="CP120627">
    <property type="protein sequence ID" value="WEW56220.1"/>
    <property type="molecule type" value="Genomic_DNA"/>
</dbReference>
<evidence type="ECO:0000313" key="3">
    <source>
        <dbReference type="EMBL" id="WEW56220.1"/>
    </source>
</evidence>
<reference evidence="3" key="1">
    <citation type="submission" date="2023-03" db="EMBL/GenBank/DDBJ databases">
        <title>Emydomyces testavorans Genome Sequence.</title>
        <authorList>
            <person name="Hoyer L."/>
        </authorList>
    </citation>
    <scope>NUCLEOTIDE SEQUENCE</scope>
    <source>
        <strain evidence="3">16-2883</strain>
    </source>
</reference>
<evidence type="ECO:0000313" key="4">
    <source>
        <dbReference type="Proteomes" id="UP001219355"/>
    </source>
</evidence>
<protein>
    <recommendedName>
        <fullName evidence="2">F-box domain-containing protein</fullName>
    </recommendedName>
</protein>
<dbReference type="CDD" id="cd09917">
    <property type="entry name" value="F-box_SF"/>
    <property type="match status" value="1"/>
</dbReference>
<evidence type="ECO:0000259" key="2">
    <source>
        <dbReference type="Pfam" id="PF12937"/>
    </source>
</evidence>
<dbReference type="InterPro" id="IPR001810">
    <property type="entry name" value="F-box_dom"/>
</dbReference>
<dbReference type="Proteomes" id="UP001219355">
    <property type="component" value="Chromosome 1"/>
</dbReference>
<dbReference type="Gene3D" id="1.20.1280.50">
    <property type="match status" value="1"/>
</dbReference>